<evidence type="ECO:0000313" key="2">
    <source>
        <dbReference type="Proteomes" id="UP001238496"/>
    </source>
</evidence>
<name>A0ABU0GD94_9HYPH</name>
<dbReference type="Gene3D" id="2.60.120.620">
    <property type="entry name" value="q2cbj1_9rhob like domain"/>
    <property type="match status" value="1"/>
</dbReference>
<evidence type="ECO:0008006" key="3">
    <source>
        <dbReference type="Google" id="ProtNLM"/>
    </source>
</evidence>
<dbReference type="SUPFAM" id="SSF51197">
    <property type="entry name" value="Clavaminate synthase-like"/>
    <property type="match status" value="1"/>
</dbReference>
<protein>
    <recommendedName>
        <fullName evidence="3">Phytanoyl-CoA dioxygenase</fullName>
    </recommendedName>
</protein>
<comment type="caution">
    <text evidence="1">The sequence shown here is derived from an EMBL/GenBank/DDBJ whole genome shotgun (WGS) entry which is preliminary data.</text>
</comment>
<gene>
    <name evidence="1" type="ORF">J2045_004320</name>
</gene>
<keyword evidence="2" id="KW-1185">Reference proteome</keyword>
<dbReference type="RefSeq" id="WP_307376933.1">
    <property type="nucleotide sequence ID" value="NZ_JAUSUW010000018.1"/>
</dbReference>
<organism evidence="1 2">
    <name type="scientific">Peteryoungia aggregata LMG 23059</name>
    <dbReference type="NCBI Taxonomy" id="1368425"/>
    <lineage>
        <taxon>Bacteria</taxon>
        <taxon>Pseudomonadati</taxon>
        <taxon>Pseudomonadota</taxon>
        <taxon>Alphaproteobacteria</taxon>
        <taxon>Hyphomicrobiales</taxon>
        <taxon>Rhizobiaceae</taxon>
        <taxon>Peteryoungia</taxon>
    </lineage>
</organism>
<sequence>MNMLSEKIRNRASKLLHRNENEWLGGTRTQKIAKFINRLTDGADQRRREKAFVGGSPKAEAAVHALNETGYHIDPNLDTSEVVKVAKALVASRQDLIDEGRETKPFLINVYKPGQDNFQHRLLVDFALQSNVLDVASEYCKFVPLLTAVKVLVSLPPPGGMAQARSSQLFHLDNADLPFQHCKLFINVDDVSPKNGPFTFLSAPDSDKISAAINYGQRGIDYRVKDEVVEQLIGTDRSIAISGPAGRSVFIDTSRCFHLGSRVEEQRRVVIMYQFTSACQARLHKPVSFARFWRDGMSSAQKMALGKQ</sequence>
<dbReference type="Proteomes" id="UP001238496">
    <property type="component" value="Unassembled WGS sequence"/>
</dbReference>
<accession>A0ABU0GD94</accession>
<dbReference type="EMBL" id="JAUSUW010000018">
    <property type="protein sequence ID" value="MDQ0423268.1"/>
    <property type="molecule type" value="Genomic_DNA"/>
</dbReference>
<proteinExistence type="predicted"/>
<evidence type="ECO:0000313" key="1">
    <source>
        <dbReference type="EMBL" id="MDQ0423268.1"/>
    </source>
</evidence>
<reference evidence="1 2" key="1">
    <citation type="submission" date="2023-07" db="EMBL/GenBank/DDBJ databases">
        <title>Genomic Encyclopedia of Type Strains, Phase IV (KMG-IV): sequencing the most valuable type-strain genomes for metagenomic binning, comparative biology and taxonomic classification.</title>
        <authorList>
            <person name="Goeker M."/>
        </authorList>
    </citation>
    <scope>NUCLEOTIDE SEQUENCE [LARGE SCALE GENOMIC DNA]</scope>
    <source>
        <strain evidence="1 2">DSM 1111</strain>
    </source>
</reference>